<dbReference type="Pfam" id="PF13517">
    <property type="entry name" value="FG-GAP_3"/>
    <property type="match status" value="1"/>
</dbReference>
<dbReference type="InterPro" id="IPR013517">
    <property type="entry name" value="FG-GAP"/>
</dbReference>
<gene>
    <name evidence="2" type="ORF">Tci_857496</name>
</gene>
<name>A0A699RIG2_TANCI</name>
<keyword evidence="1" id="KW-0732">Signal</keyword>
<evidence type="ECO:0008006" key="3">
    <source>
        <dbReference type="Google" id="ProtNLM"/>
    </source>
</evidence>
<dbReference type="EMBL" id="BKCJ011100384">
    <property type="protein sequence ID" value="GFC85526.1"/>
    <property type="molecule type" value="Genomic_DNA"/>
</dbReference>
<feature type="non-terminal residue" evidence="2">
    <location>
        <position position="176"/>
    </location>
</feature>
<dbReference type="AlphaFoldDB" id="A0A699RIG2"/>
<sequence length="176" mass="20245">MLPADNHRQKSLQLQENYETFELLRQQELYPQYMRNMLHLNNGDGTNGYLRDYTNKDFLRYWGDYKIKKAMAKEPFLLMDLVTAMPSTSVPDYIFKNEHNLTFSNKQQEWGLNQTNMSNGAIYADLDNDGDLDLVVNTINQPAGIYRNHSTDANHSAYLGLKLQGTDKNTQAVGAK</sequence>
<reference evidence="2" key="1">
    <citation type="journal article" date="2019" name="Sci. Rep.">
        <title>Draft genome of Tanacetum cinerariifolium, the natural source of mosquito coil.</title>
        <authorList>
            <person name="Yamashiro T."/>
            <person name="Shiraishi A."/>
            <person name="Satake H."/>
            <person name="Nakayama K."/>
        </authorList>
    </citation>
    <scope>NUCLEOTIDE SEQUENCE</scope>
</reference>
<evidence type="ECO:0000313" key="2">
    <source>
        <dbReference type="EMBL" id="GFC85526.1"/>
    </source>
</evidence>
<proteinExistence type="predicted"/>
<protein>
    <recommendedName>
        <fullName evidence="3">VCBS repeat-containing protein</fullName>
    </recommendedName>
</protein>
<dbReference type="SUPFAM" id="SSF69318">
    <property type="entry name" value="Integrin alpha N-terminal domain"/>
    <property type="match status" value="1"/>
</dbReference>
<dbReference type="InterPro" id="IPR028994">
    <property type="entry name" value="Integrin_alpha_N"/>
</dbReference>
<evidence type="ECO:0000256" key="1">
    <source>
        <dbReference type="ARBA" id="ARBA00022729"/>
    </source>
</evidence>
<accession>A0A699RIG2</accession>
<organism evidence="2">
    <name type="scientific">Tanacetum cinerariifolium</name>
    <name type="common">Dalmatian daisy</name>
    <name type="synonym">Chrysanthemum cinerariifolium</name>
    <dbReference type="NCBI Taxonomy" id="118510"/>
    <lineage>
        <taxon>Eukaryota</taxon>
        <taxon>Viridiplantae</taxon>
        <taxon>Streptophyta</taxon>
        <taxon>Embryophyta</taxon>
        <taxon>Tracheophyta</taxon>
        <taxon>Spermatophyta</taxon>
        <taxon>Magnoliopsida</taxon>
        <taxon>eudicotyledons</taxon>
        <taxon>Gunneridae</taxon>
        <taxon>Pentapetalae</taxon>
        <taxon>asterids</taxon>
        <taxon>campanulids</taxon>
        <taxon>Asterales</taxon>
        <taxon>Asteraceae</taxon>
        <taxon>Asteroideae</taxon>
        <taxon>Anthemideae</taxon>
        <taxon>Anthemidinae</taxon>
        <taxon>Tanacetum</taxon>
    </lineage>
</organism>
<comment type="caution">
    <text evidence="2">The sequence shown here is derived from an EMBL/GenBank/DDBJ whole genome shotgun (WGS) entry which is preliminary data.</text>
</comment>